<sequence length="253" mass="28614">MQLLQRPGGNHRAHPQELHKAKSMWGKFGGKCVANNMNLPMHDWLMANIRHQGTGIEFGIIVWHLWKQRNEEVMEGKSYSKDDLSARIQAWFCIIEQAKRNMQKTTCSNSATVQSRLVCWEPPREGWIQIQSETGKAAAGGLFRDFLGRCKGAYVCNLGSCSIMAAELKGALEGFKIAWNEGYRKIELKLDSTIAVDIIKQCDRDDHRHGSIAKQFALLFSLDWDLCVSHVFRKANFAADLIGQKRIASIPIL</sequence>
<keyword evidence="3" id="KW-1185">Reference proteome</keyword>
<dbReference type="SUPFAM" id="SSF53098">
    <property type="entry name" value="Ribonuclease H-like"/>
    <property type="match status" value="1"/>
</dbReference>
<dbReference type="InterPro" id="IPR012337">
    <property type="entry name" value="RNaseH-like_sf"/>
</dbReference>
<evidence type="ECO:0000259" key="1">
    <source>
        <dbReference type="Pfam" id="PF13456"/>
    </source>
</evidence>
<evidence type="ECO:0000313" key="3">
    <source>
        <dbReference type="Proteomes" id="UP001497516"/>
    </source>
</evidence>
<dbReference type="InterPro" id="IPR044730">
    <property type="entry name" value="RNase_H-like_dom_plant"/>
</dbReference>
<dbReference type="InterPro" id="IPR036397">
    <property type="entry name" value="RNaseH_sf"/>
</dbReference>
<dbReference type="AlphaFoldDB" id="A0AAV2GDN0"/>
<dbReference type="Pfam" id="PF13456">
    <property type="entry name" value="RVT_3"/>
    <property type="match status" value="1"/>
</dbReference>
<reference evidence="2 3" key="1">
    <citation type="submission" date="2024-04" db="EMBL/GenBank/DDBJ databases">
        <authorList>
            <person name="Fracassetti M."/>
        </authorList>
    </citation>
    <scope>NUCLEOTIDE SEQUENCE [LARGE SCALE GENOMIC DNA]</scope>
</reference>
<feature type="domain" description="RNase H type-1" evidence="1">
    <location>
        <begin position="131"/>
        <end position="241"/>
    </location>
</feature>
<dbReference type="GO" id="GO:0004523">
    <property type="term" value="F:RNA-DNA hybrid ribonuclease activity"/>
    <property type="evidence" value="ECO:0007669"/>
    <property type="project" value="InterPro"/>
</dbReference>
<protein>
    <recommendedName>
        <fullName evidence="1">RNase H type-1 domain-containing protein</fullName>
    </recommendedName>
</protein>
<gene>
    <name evidence="2" type="ORF">LTRI10_LOCUS48377</name>
</gene>
<dbReference type="InterPro" id="IPR053151">
    <property type="entry name" value="RNase_H-like"/>
</dbReference>
<dbReference type="GO" id="GO:0003676">
    <property type="term" value="F:nucleic acid binding"/>
    <property type="evidence" value="ECO:0007669"/>
    <property type="project" value="InterPro"/>
</dbReference>
<dbReference type="EMBL" id="OZ034821">
    <property type="protein sequence ID" value="CAL1408813.1"/>
    <property type="molecule type" value="Genomic_DNA"/>
</dbReference>
<dbReference type="Proteomes" id="UP001497516">
    <property type="component" value="Chromosome 8"/>
</dbReference>
<dbReference type="PANTHER" id="PTHR47723">
    <property type="entry name" value="OS05G0353850 PROTEIN"/>
    <property type="match status" value="1"/>
</dbReference>
<name>A0AAV2GDN0_9ROSI</name>
<dbReference type="Gene3D" id="3.30.420.10">
    <property type="entry name" value="Ribonuclease H-like superfamily/Ribonuclease H"/>
    <property type="match status" value="1"/>
</dbReference>
<dbReference type="PANTHER" id="PTHR47723:SF19">
    <property type="entry name" value="POLYNUCLEOTIDYL TRANSFERASE, RIBONUCLEASE H-LIKE SUPERFAMILY PROTEIN"/>
    <property type="match status" value="1"/>
</dbReference>
<accession>A0AAV2GDN0</accession>
<proteinExistence type="predicted"/>
<organism evidence="2 3">
    <name type="scientific">Linum trigynum</name>
    <dbReference type="NCBI Taxonomy" id="586398"/>
    <lineage>
        <taxon>Eukaryota</taxon>
        <taxon>Viridiplantae</taxon>
        <taxon>Streptophyta</taxon>
        <taxon>Embryophyta</taxon>
        <taxon>Tracheophyta</taxon>
        <taxon>Spermatophyta</taxon>
        <taxon>Magnoliopsida</taxon>
        <taxon>eudicotyledons</taxon>
        <taxon>Gunneridae</taxon>
        <taxon>Pentapetalae</taxon>
        <taxon>rosids</taxon>
        <taxon>fabids</taxon>
        <taxon>Malpighiales</taxon>
        <taxon>Linaceae</taxon>
        <taxon>Linum</taxon>
    </lineage>
</organism>
<dbReference type="CDD" id="cd06222">
    <property type="entry name" value="RNase_H_like"/>
    <property type="match status" value="1"/>
</dbReference>
<dbReference type="InterPro" id="IPR002156">
    <property type="entry name" value="RNaseH_domain"/>
</dbReference>
<evidence type="ECO:0000313" key="2">
    <source>
        <dbReference type="EMBL" id="CAL1408813.1"/>
    </source>
</evidence>